<dbReference type="EMBL" id="BAAANY010000017">
    <property type="protein sequence ID" value="GAA1689461.1"/>
    <property type="molecule type" value="Genomic_DNA"/>
</dbReference>
<dbReference type="Pfam" id="PF07883">
    <property type="entry name" value="Cupin_2"/>
    <property type="match status" value="1"/>
</dbReference>
<evidence type="ECO:0000313" key="3">
    <source>
        <dbReference type="Proteomes" id="UP001500618"/>
    </source>
</evidence>
<dbReference type="InterPro" id="IPR013096">
    <property type="entry name" value="Cupin_2"/>
</dbReference>
<accession>A0ABN2HKE7</accession>
<dbReference type="Proteomes" id="UP001500618">
    <property type="component" value="Unassembled WGS sequence"/>
</dbReference>
<dbReference type="InterPro" id="IPR053146">
    <property type="entry name" value="QDO-like"/>
</dbReference>
<sequence length="184" mass="20693">MTSDGLVIENPASGERIVIRRTAAETGGDLLAWELFLAPGGRVPSSHAHPEQEERFELLAGRLRFRVGFRTVVAGPGDVVVVRPGQVHGFVNTGGETARVLVETRPALQMQELLETAAALVCANRRLPRLFDLLLFMHEFRREVRAPYTPHLVRAFVRPLAWLARRGGLDARYRRARLRSRRRA</sequence>
<feature type="domain" description="Cupin type-2" evidence="1">
    <location>
        <begin position="37"/>
        <end position="102"/>
    </location>
</feature>
<gene>
    <name evidence="2" type="ORF">GCM10009765_43520</name>
</gene>
<organism evidence="2 3">
    <name type="scientific">Fodinicola feengrottensis</name>
    <dbReference type="NCBI Taxonomy" id="435914"/>
    <lineage>
        <taxon>Bacteria</taxon>
        <taxon>Bacillati</taxon>
        <taxon>Actinomycetota</taxon>
        <taxon>Actinomycetes</taxon>
        <taxon>Mycobacteriales</taxon>
        <taxon>Fodinicola</taxon>
    </lineage>
</organism>
<dbReference type="PANTHER" id="PTHR36440">
    <property type="entry name" value="PUTATIVE (AFU_ORTHOLOGUE AFUA_8G07350)-RELATED"/>
    <property type="match status" value="1"/>
</dbReference>
<name>A0ABN2HKE7_9ACTN</name>
<evidence type="ECO:0000313" key="2">
    <source>
        <dbReference type="EMBL" id="GAA1689461.1"/>
    </source>
</evidence>
<dbReference type="RefSeq" id="WP_344312175.1">
    <property type="nucleotide sequence ID" value="NZ_BAAANY010000017.1"/>
</dbReference>
<keyword evidence="3" id="KW-1185">Reference proteome</keyword>
<dbReference type="InterPro" id="IPR011051">
    <property type="entry name" value="RmlC_Cupin_sf"/>
</dbReference>
<protein>
    <recommendedName>
        <fullName evidence="1">Cupin type-2 domain-containing protein</fullName>
    </recommendedName>
</protein>
<reference evidence="2 3" key="1">
    <citation type="journal article" date="2019" name="Int. J. Syst. Evol. Microbiol.">
        <title>The Global Catalogue of Microorganisms (GCM) 10K type strain sequencing project: providing services to taxonomists for standard genome sequencing and annotation.</title>
        <authorList>
            <consortium name="The Broad Institute Genomics Platform"/>
            <consortium name="The Broad Institute Genome Sequencing Center for Infectious Disease"/>
            <person name="Wu L."/>
            <person name="Ma J."/>
        </authorList>
    </citation>
    <scope>NUCLEOTIDE SEQUENCE [LARGE SCALE GENOMIC DNA]</scope>
    <source>
        <strain evidence="2 3">JCM 14718</strain>
    </source>
</reference>
<dbReference type="InterPro" id="IPR014710">
    <property type="entry name" value="RmlC-like_jellyroll"/>
</dbReference>
<proteinExistence type="predicted"/>
<dbReference type="PANTHER" id="PTHR36440:SF1">
    <property type="entry name" value="PUTATIVE (AFU_ORTHOLOGUE AFUA_8G07350)-RELATED"/>
    <property type="match status" value="1"/>
</dbReference>
<comment type="caution">
    <text evidence="2">The sequence shown here is derived from an EMBL/GenBank/DDBJ whole genome shotgun (WGS) entry which is preliminary data.</text>
</comment>
<evidence type="ECO:0000259" key="1">
    <source>
        <dbReference type="Pfam" id="PF07883"/>
    </source>
</evidence>
<dbReference type="Gene3D" id="2.60.120.10">
    <property type="entry name" value="Jelly Rolls"/>
    <property type="match status" value="1"/>
</dbReference>
<dbReference type="SUPFAM" id="SSF51182">
    <property type="entry name" value="RmlC-like cupins"/>
    <property type="match status" value="1"/>
</dbReference>